<evidence type="ECO:0000259" key="12">
    <source>
        <dbReference type="PROSITE" id="PS50853"/>
    </source>
</evidence>
<feature type="transmembrane region" description="Helical" evidence="11">
    <location>
        <begin position="577"/>
        <end position="597"/>
    </location>
</feature>
<keyword evidence="14" id="KW-1185">Reference proteome</keyword>
<evidence type="ECO:0000256" key="10">
    <source>
        <dbReference type="SAM" id="MobiDB-lite"/>
    </source>
</evidence>
<dbReference type="Ensembl" id="ENSEBUT00000012659.1">
    <property type="protein sequence ID" value="ENSEBUP00000012083.1"/>
    <property type="gene ID" value="ENSEBUG00000007672.1"/>
</dbReference>
<dbReference type="PANTHER" id="PTHR48423">
    <property type="entry name" value="INTERLEUKIN-27 RECEPTOR SUBUNIT ALPHA"/>
    <property type="match status" value="1"/>
</dbReference>
<dbReference type="InterPro" id="IPR013783">
    <property type="entry name" value="Ig-like_fold"/>
</dbReference>
<dbReference type="Proteomes" id="UP000694388">
    <property type="component" value="Unplaced"/>
</dbReference>
<evidence type="ECO:0000256" key="5">
    <source>
        <dbReference type="ARBA" id="ARBA00022737"/>
    </source>
</evidence>
<evidence type="ECO:0000256" key="11">
    <source>
        <dbReference type="SAM" id="Phobius"/>
    </source>
</evidence>
<sequence length="733" mass="81370">MRRKMISCHANDGAQTDPLDTSGNVKNTLTLLSSDDSSSHEMAMGPIDCWTQDLETLICSWAPIPGAFRYSYTHKLWESKEVFGNVSQPQLQISEIISFGQYNVSVQAFGPWGGTNKAHTVVDVETVVIPYPPQLVNVQAIKDKPDTLSVFLSYSYFEYVGNDLYYQVSAKTLDGLPDTILFNSTAKSLMDTDKEYSLNVTNLKPYTWYALQVRAHFQPSTRPGSWSSWSSIKNSRTSHAPPLYGPHLWREFIQPLTPPHCRARLLWLPLDPTEARGKTIAYHITKKHDSVSSSTKLPVHVSFTKENSAAALPKVEESQPVPTLETVMTSSWELGKLLGPINITMEMETTAGRSPTSFVNIPGCPAPSPARVDNIVGNGSRLLISWVDLSSEVPNSYIVQWREIDYEKIEGNRDGNVGVKGTQREDFGWMQVPANANHLWLDSVSGLREGQQYEIRVFARHRRFDSLVYEALAYLEEEAPVVSPKVSLLDVTQNSLQLLIEPVDVKFCRGFLSGFQLLLEGAGTKERETVTHHGRVDLTLSTPGTSYNLTVWAETAGGLGPSTILTFKSRPAKRGTILYIMLPIIVVAVLVILLKTFSYKTPRIRDKIWPSIPEPSLSLPISTCQPLSSAKPSVEVPCQVSVQDFNCNPNSSPNHSLPGLLYNSCSPSLSHRLSFTDSLSYSSLIQIPNSLTEASIISPLASPMHRSSLELEYIDCSLVWSKEQVTNEGMNSE</sequence>
<reference evidence="13" key="2">
    <citation type="submission" date="2025-09" db="UniProtKB">
        <authorList>
            <consortium name="Ensembl"/>
        </authorList>
    </citation>
    <scope>IDENTIFICATION</scope>
</reference>
<feature type="domain" description="Fibronectin type-III" evidence="12">
    <location>
        <begin position="132"/>
        <end position="240"/>
    </location>
</feature>
<keyword evidence="9" id="KW-0325">Glycoprotein</keyword>
<dbReference type="PROSITE" id="PS50853">
    <property type="entry name" value="FN3"/>
    <property type="match status" value="2"/>
</dbReference>
<evidence type="ECO:0000256" key="8">
    <source>
        <dbReference type="ARBA" id="ARBA00023170"/>
    </source>
</evidence>
<accession>A0A8C4QAR7</accession>
<keyword evidence="5" id="KW-0677">Repeat</keyword>
<proteinExistence type="inferred from homology"/>
<evidence type="ECO:0000313" key="14">
    <source>
        <dbReference type="Proteomes" id="UP000694388"/>
    </source>
</evidence>
<evidence type="ECO:0000256" key="4">
    <source>
        <dbReference type="ARBA" id="ARBA00022729"/>
    </source>
</evidence>
<keyword evidence="3 11" id="KW-0812">Transmembrane</keyword>
<protein>
    <recommendedName>
        <fullName evidence="12">Fibronectin type-III domain-containing protein</fullName>
    </recommendedName>
</protein>
<dbReference type="CDD" id="cd00063">
    <property type="entry name" value="FN3"/>
    <property type="match status" value="1"/>
</dbReference>
<dbReference type="GeneTree" id="ENSGT00940000155776"/>
<dbReference type="InterPro" id="IPR036116">
    <property type="entry name" value="FN3_sf"/>
</dbReference>
<dbReference type="PANTHER" id="PTHR48423:SF1">
    <property type="entry name" value="INTERLEUKIN-27 RECEPTOR SUBUNIT ALPHA"/>
    <property type="match status" value="1"/>
</dbReference>
<organism evidence="13 14">
    <name type="scientific">Eptatretus burgeri</name>
    <name type="common">Inshore hagfish</name>
    <dbReference type="NCBI Taxonomy" id="7764"/>
    <lineage>
        <taxon>Eukaryota</taxon>
        <taxon>Metazoa</taxon>
        <taxon>Chordata</taxon>
        <taxon>Craniata</taxon>
        <taxon>Vertebrata</taxon>
        <taxon>Cyclostomata</taxon>
        <taxon>Myxini</taxon>
        <taxon>Myxiniformes</taxon>
        <taxon>Myxinidae</taxon>
        <taxon>Eptatretinae</taxon>
        <taxon>Eptatretus</taxon>
    </lineage>
</organism>
<name>A0A8C4QAR7_EPTBU</name>
<evidence type="ECO:0000256" key="3">
    <source>
        <dbReference type="ARBA" id="ARBA00022692"/>
    </source>
</evidence>
<evidence type="ECO:0000256" key="2">
    <source>
        <dbReference type="ARBA" id="ARBA00008921"/>
    </source>
</evidence>
<feature type="domain" description="Fibronectin type-III" evidence="12">
    <location>
        <begin position="480"/>
        <end position="572"/>
    </location>
</feature>
<evidence type="ECO:0000256" key="9">
    <source>
        <dbReference type="ARBA" id="ARBA00023180"/>
    </source>
</evidence>
<comment type="subcellular location">
    <subcellularLocation>
        <location evidence="1">Membrane</location>
        <topology evidence="1">Single-pass type I membrane protein</topology>
    </subcellularLocation>
</comment>
<dbReference type="Gene3D" id="2.60.40.10">
    <property type="entry name" value="Immunoglobulins"/>
    <property type="match status" value="1"/>
</dbReference>
<evidence type="ECO:0000313" key="13">
    <source>
        <dbReference type="Ensembl" id="ENSEBUP00000012083.1"/>
    </source>
</evidence>
<feature type="region of interest" description="Disordered" evidence="10">
    <location>
        <begin position="1"/>
        <end position="20"/>
    </location>
</feature>
<dbReference type="InterPro" id="IPR003961">
    <property type="entry name" value="FN3_dom"/>
</dbReference>
<keyword evidence="4" id="KW-0732">Signal</keyword>
<keyword evidence="7 11" id="KW-0472">Membrane</keyword>
<dbReference type="AlphaFoldDB" id="A0A8C4QAR7"/>
<comment type="similarity">
    <text evidence="2">Belongs to the type I cytokine receptor family. Type 2 subfamily.</text>
</comment>
<reference evidence="13" key="1">
    <citation type="submission" date="2025-08" db="UniProtKB">
        <authorList>
            <consortium name="Ensembl"/>
        </authorList>
    </citation>
    <scope>IDENTIFICATION</scope>
</reference>
<dbReference type="GO" id="GO:0005886">
    <property type="term" value="C:plasma membrane"/>
    <property type="evidence" value="ECO:0007669"/>
    <property type="project" value="UniProtKB-ARBA"/>
</dbReference>
<dbReference type="InterPro" id="IPR052672">
    <property type="entry name" value="Type1_Cytokine_Rcpt_Type2"/>
</dbReference>
<evidence type="ECO:0000256" key="1">
    <source>
        <dbReference type="ARBA" id="ARBA00004479"/>
    </source>
</evidence>
<dbReference type="SUPFAM" id="SSF49265">
    <property type="entry name" value="Fibronectin type III"/>
    <property type="match status" value="3"/>
</dbReference>
<keyword evidence="6 11" id="KW-1133">Transmembrane helix</keyword>
<keyword evidence="8" id="KW-0675">Receptor</keyword>
<dbReference type="SMART" id="SM00060">
    <property type="entry name" value="FN3"/>
    <property type="match status" value="3"/>
</dbReference>
<evidence type="ECO:0000256" key="6">
    <source>
        <dbReference type="ARBA" id="ARBA00022989"/>
    </source>
</evidence>
<evidence type="ECO:0000256" key="7">
    <source>
        <dbReference type="ARBA" id="ARBA00023136"/>
    </source>
</evidence>